<dbReference type="STRING" id="1586287.BBK82_33245"/>
<dbReference type="RefSeq" id="WP_065918516.1">
    <property type="nucleotide sequence ID" value="NZ_CP016793.1"/>
</dbReference>
<dbReference type="InterPro" id="IPR017517">
    <property type="entry name" value="Maleyloyr_isom"/>
</dbReference>
<dbReference type="Gene3D" id="1.20.120.450">
    <property type="entry name" value="dinb family like domain"/>
    <property type="match status" value="1"/>
</dbReference>
<dbReference type="Proteomes" id="UP000093053">
    <property type="component" value="Chromosome"/>
</dbReference>
<dbReference type="AlphaFoldDB" id="A0A1B2HR35"/>
<protein>
    <recommendedName>
        <fullName evidence="5">Mycothiol-dependent maleylpyruvate isomerase metal-binding domain-containing protein</fullName>
    </recommendedName>
</protein>
<evidence type="ECO:0000313" key="4">
    <source>
        <dbReference type="Proteomes" id="UP000093053"/>
    </source>
</evidence>
<keyword evidence="4" id="KW-1185">Reference proteome</keyword>
<reference evidence="3 4" key="1">
    <citation type="submission" date="2016-07" db="EMBL/GenBank/DDBJ databases">
        <title>Complete genome sequence of the Lentzea guizhouensis DHS C013.</title>
        <authorList>
            <person name="Cao C."/>
        </authorList>
    </citation>
    <scope>NUCLEOTIDE SEQUENCE [LARGE SCALE GENOMIC DNA]</scope>
    <source>
        <strain evidence="3 4">DHS C013</strain>
    </source>
</reference>
<gene>
    <name evidence="3" type="ORF">BBK82_33245</name>
</gene>
<dbReference type="Pfam" id="PF07398">
    <property type="entry name" value="MDMPI_C"/>
    <property type="match status" value="1"/>
</dbReference>
<evidence type="ECO:0008006" key="5">
    <source>
        <dbReference type="Google" id="ProtNLM"/>
    </source>
</evidence>
<dbReference type="NCBIfam" id="TIGR03083">
    <property type="entry name" value="maleylpyruvate isomerase family mycothiol-dependent enzyme"/>
    <property type="match status" value="1"/>
</dbReference>
<dbReference type="OrthoDB" id="3671213at2"/>
<dbReference type="PANTHER" id="PTHR40758:SF1">
    <property type="entry name" value="CONSERVED PROTEIN"/>
    <property type="match status" value="1"/>
</dbReference>
<evidence type="ECO:0000259" key="1">
    <source>
        <dbReference type="Pfam" id="PF07398"/>
    </source>
</evidence>
<evidence type="ECO:0000259" key="2">
    <source>
        <dbReference type="Pfam" id="PF11716"/>
    </source>
</evidence>
<dbReference type="SUPFAM" id="SSF109854">
    <property type="entry name" value="DinB/YfiT-like putative metalloenzymes"/>
    <property type="match status" value="1"/>
</dbReference>
<dbReference type="InterPro" id="IPR024344">
    <property type="entry name" value="MDMPI_metal-binding"/>
</dbReference>
<dbReference type="GO" id="GO:0046872">
    <property type="term" value="F:metal ion binding"/>
    <property type="evidence" value="ECO:0007669"/>
    <property type="project" value="InterPro"/>
</dbReference>
<feature type="domain" description="Mycothiol-dependent maleylpyruvate isomerase metal-binding" evidence="2">
    <location>
        <begin position="12"/>
        <end position="140"/>
    </location>
</feature>
<dbReference type="PANTHER" id="PTHR40758">
    <property type="entry name" value="CONSERVED PROTEIN"/>
    <property type="match status" value="1"/>
</dbReference>
<dbReference type="KEGG" id="led:BBK82_33245"/>
<feature type="domain" description="MDMPI C-terminal" evidence="1">
    <location>
        <begin position="152"/>
        <end position="238"/>
    </location>
</feature>
<evidence type="ECO:0000313" key="3">
    <source>
        <dbReference type="EMBL" id="ANZ40177.1"/>
    </source>
</evidence>
<organism evidence="3 4">
    <name type="scientific">Lentzea guizhouensis</name>
    <dbReference type="NCBI Taxonomy" id="1586287"/>
    <lineage>
        <taxon>Bacteria</taxon>
        <taxon>Bacillati</taxon>
        <taxon>Actinomycetota</taxon>
        <taxon>Actinomycetes</taxon>
        <taxon>Pseudonocardiales</taxon>
        <taxon>Pseudonocardiaceae</taxon>
        <taxon>Lentzea</taxon>
    </lineage>
</organism>
<dbReference type="EMBL" id="CP016793">
    <property type="protein sequence ID" value="ANZ40177.1"/>
    <property type="molecule type" value="Genomic_DNA"/>
</dbReference>
<dbReference type="GO" id="GO:0005886">
    <property type="term" value="C:plasma membrane"/>
    <property type="evidence" value="ECO:0007669"/>
    <property type="project" value="TreeGrafter"/>
</dbReference>
<accession>A0A1B2HR35</accession>
<name>A0A1B2HR35_9PSEU</name>
<dbReference type="InterPro" id="IPR034660">
    <property type="entry name" value="DinB/YfiT-like"/>
</dbReference>
<sequence length="249" mass="26946">MQNPPAFPDLLRLIDERSAVFRSVLATAPDLDARVPSCPEWTLHDLAQHIGEGRRAWAATVAAGPGATGRSPAEGTAPRDRAELDEWLAESTRLLVDALREAGPDRGCWTWWTGSQSPATCGAVARHQLQQMAVHTYDAQLTVGDPQPLPVDVALDGVEEFQLTCVSTTSAWPHEPAVVDYHATEGRSWRLRLSAEGARVVPAEGPADVSATGTASELVLFCYGRHPLDAVEVEGDARIFERLIAWEPA</sequence>
<dbReference type="InterPro" id="IPR010872">
    <property type="entry name" value="MDMPI_C-term_domain"/>
</dbReference>
<dbReference type="Pfam" id="PF11716">
    <property type="entry name" value="MDMPI_N"/>
    <property type="match status" value="1"/>
</dbReference>
<proteinExistence type="predicted"/>